<feature type="non-terminal residue" evidence="2">
    <location>
        <position position="1"/>
    </location>
</feature>
<feature type="region of interest" description="Disordered" evidence="1">
    <location>
        <begin position="128"/>
        <end position="152"/>
    </location>
</feature>
<reference evidence="2" key="1">
    <citation type="submission" date="2018-05" db="EMBL/GenBank/DDBJ databases">
        <authorList>
            <person name="Lanie J.A."/>
            <person name="Ng W.-L."/>
            <person name="Kazmierczak K.M."/>
            <person name="Andrzejewski T.M."/>
            <person name="Davidsen T.M."/>
            <person name="Wayne K.J."/>
            <person name="Tettelin H."/>
            <person name="Glass J.I."/>
            <person name="Rusch D."/>
            <person name="Podicherti R."/>
            <person name="Tsui H.-C.T."/>
            <person name="Winkler M.E."/>
        </authorList>
    </citation>
    <scope>NUCLEOTIDE SEQUENCE</scope>
</reference>
<evidence type="ECO:0000313" key="2">
    <source>
        <dbReference type="EMBL" id="SUZ72547.1"/>
    </source>
</evidence>
<evidence type="ECO:0000256" key="1">
    <source>
        <dbReference type="SAM" id="MobiDB-lite"/>
    </source>
</evidence>
<proteinExistence type="predicted"/>
<organism evidence="2">
    <name type="scientific">marine metagenome</name>
    <dbReference type="NCBI Taxonomy" id="408172"/>
    <lineage>
        <taxon>unclassified sequences</taxon>
        <taxon>metagenomes</taxon>
        <taxon>ecological metagenomes</taxon>
    </lineage>
</organism>
<dbReference type="EMBL" id="UINC01001150">
    <property type="protein sequence ID" value="SUZ72547.1"/>
    <property type="molecule type" value="Genomic_DNA"/>
</dbReference>
<name>A0A381Q351_9ZZZZ</name>
<accession>A0A381Q351</accession>
<dbReference type="NCBIfam" id="NF047430">
    <property type="entry name" value="ribo_bS22"/>
    <property type="match status" value="1"/>
</dbReference>
<sequence length="152" mass="16838">VAWAVPIACAILCLQQAPSPLCDVRMKVGSRRTVPFLGAGDSNKNLVAARQLGEEGSNLHCRDQNPMSYLLNDPRPSMRGSRTVDGSSLTMADVLFGSCEGTNPPNVTLGLAGAPATMHIHMGSLVKKRRKRMRKKKHKKMLRRTRYQRRNK</sequence>
<evidence type="ECO:0008006" key="3">
    <source>
        <dbReference type="Google" id="ProtNLM"/>
    </source>
</evidence>
<protein>
    <recommendedName>
        <fullName evidence="3">Mitochondrial mRNA-processing protein COX24 C-terminal domain-containing protein</fullName>
    </recommendedName>
</protein>
<dbReference type="AlphaFoldDB" id="A0A381Q351"/>
<gene>
    <name evidence="2" type="ORF">METZ01_LOCUS25401</name>
</gene>